<evidence type="ECO:0000256" key="8">
    <source>
        <dbReference type="SAM" id="SignalP"/>
    </source>
</evidence>
<dbReference type="PANTHER" id="PTHR46028">
    <property type="entry name" value="KYNURENINE 3-MONOOXYGENASE"/>
    <property type="match status" value="1"/>
</dbReference>
<evidence type="ECO:0000256" key="4">
    <source>
        <dbReference type="ARBA" id="ARBA00022857"/>
    </source>
</evidence>
<sequence length="773" mass="86736">MELRGCWLLILQVFPGCAGIPFCDPEYLSAVGCPEVEHGIDWQVFLEGTCEKCPPNEPCQLDFEDTAFQLAQVATAGGAEGAPHFRCAPGLLSTMIIIAQYFLVKEPTPEVAKILGTGASLAPFPFYTSQYSRYANMVPMNLLLCNTQQSSAPSMYNRYVPRVHAEDSGFCGLVYTDDQLVRRCRSLRQNANVLARVGSTLDSLERIQCPAFEELKVEEGLGRKIQKYQDRANQLQCQDSRGMWHEAMSDIHKCVLITVGHWLRFRPGELVLDWGSGCGHKLSWAKMLFDVEGVGVEIQEPAVRWAQSHSAGMFCHGDGRNLSWLPELTFDHVISYASIYHLEKHDQCSVGIQLVRKLKIGGRAFLGWNHGPVMSNWEWLRCFEDSHEFVKEHDIAADGVEVDFDAVEDGYLFPPNANVLEEKRTFLYQYPAYSIFLTRQRLREYEGSWLDVDLVLGCDGIRSAVRGALQAAGARVEQTRFQDRRPIVYRVLAIPTGKEDSTELNYSVRKDNVPWPALPNVEGDLLGVVLFRPTDERIEGLKSGAEAKKVFEELFPEWPTPMITDEEWDNFAARKTRQLPRFAYAGPELNLGGKCCLLGDAIHSVKPFFGLGLNSGFEDISVLDQCLGECDAELSKALPLYTRRRAPEAKCLVRCQRRFDQATDLAFALAFVLPIVLEPRLLKSGKRDDSIFRKLLPSVFAPGLLVGDSAALFQDGELSFTTAERRKRRDRILQAMIICGVLSLLGAGAFLSLRTVARLLWRCLSPPVHGWLP</sequence>
<name>A0ABP0LYH1_9DINO</name>
<evidence type="ECO:0000313" key="12">
    <source>
        <dbReference type="Proteomes" id="UP001642484"/>
    </source>
</evidence>
<comment type="cofactor">
    <cofactor evidence="1">
        <name>FAD</name>
        <dbReference type="ChEBI" id="CHEBI:57692"/>
    </cofactor>
</comment>
<organism evidence="11 12">
    <name type="scientific">Durusdinium trenchii</name>
    <dbReference type="NCBI Taxonomy" id="1381693"/>
    <lineage>
        <taxon>Eukaryota</taxon>
        <taxon>Sar</taxon>
        <taxon>Alveolata</taxon>
        <taxon>Dinophyceae</taxon>
        <taxon>Suessiales</taxon>
        <taxon>Symbiodiniaceae</taxon>
        <taxon>Durusdinium</taxon>
    </lineage>
</organism>
<keyword evidence="8" id="KW-0732">Signal</keyword>
<evidence type="ECO:0000256" key="7">
    <source>
        <dbReference type="SAM" id="Phobius"/>
    </source>
</evidence>
<keyword evidence="7" id="KW-0812">Transmembrane</keyword>
<feature type="domain" description="FAD-binding" evidence="9">
    <location>
        <begin position="449"/>
        <end position="653"/>
    </location>
</feature>
<comment type="caution">
    <text evidence="11">The sequence shown here is derived from an EMBL/GenBank/DDBJ whole genome shotgun (WGS) entry which is preliminary data.</text>
</comment>
<keyword evidence="3" id="KW-0274">FAD</keyword>
<keyword evidence="4" id="KW-0521">NADP</keyword>
<feature type="transmembrane region" description="Helical" evidence="7">
    <location>
        <begin position="733"/>
        <end position="753"/>
    </location>
</feature>
<dbReference type="EMBL" id="CAXAMN010014335">
    <property type="protein sequence ID" value="CAK9042999.1"/>
    <property type="molecule type" value="Genomic_DNA"/>
</dbReference>
<dbReference type="SUPFAM" id="SSF51905">
    <property type="entry name" value="FAD/NAD(P)-binding domain"/>
    <property type="match status" value="1"/>
</dbReference>
<evidence type="ECO:0000256" key="3">
    <source>
        <dbReference type="ARBA" id="ARBA00022827"/>
    </source>
</evidence>
<feature type="signal peptide" evidence="8">
    <location>
        <begin position="1"/>
        <end position="19"/>
    </location>
</feature>
<dbReference type="Pfam" id="PF01494">
    <property type="entry name" value="FAD_binding_3"/>
    <property type="match status" value="1"/>
</dbReference>
<evidence type="ECO:0000256" key="5">
    <source>
        <dbReference type="ARBA" id="ARBA00023002"/>
    </source>
</evidence>
<dbReference type="InterPro" id="IPR029063">
    <property type="entry name" value="SAM-dependent_MTases_sf"/>
</dbReference>
<evidence type="ECO:0000256" key="1">
    <source>
        <dbReference type="ARBA" id="ARBA00001974"/>
    </source>
</evidence>
<keyword evidence="7" id="KW-1133">Transmembrane helix</keyword>
<feature type="chain" id="PRO_5046653204" description="Kynurenine 3-monooxygenase" evidence="8">
    <location>
        <begin position="20"/>
        <end position="773"/>
    </location>
</feature>
<keyword evidence="2" id="KW-0285">Flavoprotein</keyword>
<gene>
    <name evidence="11" type="ORF">CCMP2556_LOCUS22803</name>
</gene>
<evidence type="ECO:0000256" key="2">
    <source>
        <dbReference type="ARBA" id="ARBA00022630"/>
    </source>
</evidence>
<dbReference type="PRINTS" id="PR00420">
    <property type="entry name" value="RNGMNOXGNASE"/>
</dbReference>
<dbReference type="Pfam" id="PF13649">
    <property type="entry name" value="Methyltransf_25"/>
    <property type="match status" value="1"/>
</dbReference>
<dbReference type="Gene3D" id="3.40.50.150">
    <property type="entry name" value="Vaccinia Virus protein VP39"/>
    <property type="match status" value="1"/>
</dbReference>
<feature type="domain" description="Methyltransferase" evidence="10">
    <location>
        <begin position="271"/>
        <end position="362"/>
    </location>
</feature>
<dbReference type="Proteomes" id="UP001642484">
    <property type="component" value="Unassembled WGS sequence"/>
</dbReference>
<dbReference type="SUPFAM" id="SSF53335">
    <property type="entry name" value="S-adenosyl-L-methionine-dependent methyltransferases"/>
    <property type="match status" value="1"/>
</dbReference>
<evidence type="ECO:0000313" key="11">
    <source>
        <dbReference type="EMBL" id="CAK9042999.1"/>
    </source>
</evidence>
<dbReference type="CDD" id="cd02440">
    <property type="entry name" value="AdoMet_MTases"/>
    <property type="match status" value="1"/>
</dbReference>
<evidence type="ECO:0008006" key="13">
    <source>
        <dbReference type="Google" id="ProtNLM"/>
    </source>
</evidence>
<keyword evidence="7" id="KW-0472">Membrane</keyword>
<evidence type="ECO:0000256" key="6">
    <source>
        <dbReference type="ARBA" id="ARBA00023033"/>
    </source>
</evidence>
<proteinExistence type="predicted"/>
<dbReference type="InterPro" id="IPR036188">
    <property type="entry name" value="FAD/NAD-bd_sf"/>
</dbReference>
<dbReference type="InterPro" id="IPR041698">
    <property type="entry name" value="Methyltransf_25"/>
</dbReference>
<reference evidence="11 12" key="1">
    <citation type="submission" date="2024-02" db="EMBL/GenBank/DDBJ databases">
        <authorList>
            <person name="Chen Y."/>
            <person name="Shah S."/>
            <person name="Dougan E. K."/>
            <person name="Thang M."/>
            <person name="Chan C."/>
        </authorList>
    </citation>
    <scope>NUCLEOTIDE SEQUENCE [LARGE SCALE GENOMIC DNA]</scope>
</reference>
<keyword evidence="5" id="KW-0560">Oxidoreductase</keyword>
<dbReference type="InterPro" id="IPR002938">
    <property type="entry name" value="FAD-bd"/>
</dbReference>
<dbReference type="PANTHER" id="PTHR46028:SF2">
    <property type="entry name" value="KYNURENINE 3-MONOOXYGENASE"/>
    <property type="match status" value="1"/>
</dbReference>
<evidence type="ECO:0000259" key="10">
    <source>
        <dbReference type="Pfam" id="PF13649"/>
    </source>
</evidence>
<keyword evidence="6" id="KW-0503">Monooxygenase</keyword>
<protein>
    <recommendedName>
        <fullName evidence="13">Kynurenine 3-monooxygenase</fullName>
    </recommendedName>
</protein>
<keyword evidence="12" id="KW-1185">Reference proteome</keyword>
<accession>A0ABP0LYH1</accession>
<evidence type="ECO:0000259" key="9">
    <source>
        <dbReference type="Pfam" id="PF01494"/>
    </source>
</evidence>
<dbReference type="Gene3D" id="3.50.50.60">
    <property type="entry name" value="FAD/NAD(P)-binding domain"/>
    <property type="match status" value="1"/>
</dbReference>